<reference evidence="8" key="1">
    <citation type="journal article" date="2017" name="Genome Biol.">
        <title>Comparative genomics reveals high biological diversity and specific adaptations in the industrially and medically important fungal genus Aspergillus.</title>
        <authorList>
            <person name="de Vries R.P."/>
            <person name="Riley R."/>
            <person name="Wiebenga A."/>
            <person name="Aguilar-Osorio G."/>
            <person name="Amillis S."/>
            <person name="Uchima C.A."/>
            <person name="Anderluh G."/>
            <person name="Asadollahi M."/>
            <person name="Askin M."/>
            <person name="Barry K."/>
            <person name="Battaglia E."/>
            <person name="Bayram O."/>
            <person name="Benocci T."/>
            <person name="Braus-Stromeyer S.A."/>
            <person name="Caldana C."/>
            <person name="Canovas D."/>
            <person name="Cerqueira G.C."/>
            <person name="Chen F."/>
            <person name="Chen W."/>
            <person name="Choi C."/>
            <person name="Clum A."/>
            <person name="Dos Santos R.A."/>
            <person name="Damasio A.R."/>
            <person name="Diallinas G."/>
            <person name="Emri T."/>
            <person name="Fekete E."/>
            <person name="Flipphi M."/>
            <person name="Freyberg S."/>
            <person name="Gallo A."/>
            <person name="Gournas C."/>
            <person name="Habgood R."/>
            <person name="Hainaut M."/>
            <person name="Harispe M.L."/>
            <person name="Henrissat B."/>
            <person name="Hilden K.S."/>
            <person name="Hope R."/>
            <person name="Hossain A."/>
            <person name="Karabika E."/>
            <person name="Karaffa L."/>
            <person name="Karanyi Z."/>
            <person name="Krasevec N."/>
            <person name="Kuo A."/>
            <person name="Kusch H."/>
            <person name="LaButti K."/>
            <person name="Lagendijk E.L."/>
            <person name="Lapidus A."/>
            <person name="Levasseur A."/>
            <person name="Lindquist E."/>
            <person name="Lipzen A."/>
            <person name="Logrieco A.F."/>
            <person name="MacCabe A."/>
            <person name="Maekelae M.R."/>
            <person name="Malavazi I."/>
            <person name="Melin P."/>
            <person name="Meyer V."/>
            <person name="Mielnichuk N."/>
            <person name="Miskei M."/>
            <person name="Molnar A.P."/>
            <person name="Mule G."/>
            <person name="Ngan C.Y."/>
            <person name="Orejas M."/>
            <person name="Orosz E."/>
            <person name="Ouedraogo J.P."/>
            <person name="Overkamp K.M."/>
            <person name="Park H.-S."/>
            <person name="Perrone G."/>
            <person name="Piumi F."/>
            <person name="Punt P.J."/>
            <person name="Ram A.F."/>
            <person name="Ramon A."/>
            <person name="Rauscher S."/>
            <person name="Record E."/>
            <person name="Riano-Pachon D.M."/>
            <person name="Robert V."/>
            <person name="Roehrig J."/>
            <person name="Ruller R."/>
            <person name="Salamov A."/>
            <person name="Salih N.S."/>
            <person name="Samson R.A."/>
            <person name="Sandor E."/>
            <person name="Sanguinetti M."/>
            <person name="Schuetze T."/>
            <person name="Sepcic K."/>
            <person name="Shelest E."/>
            <person name="Sherlock G."/>
            <person name="Sophianopoulou V."/>
            <person name="Squina F.M."/>
            <person name="Sun H."/>
            <person name="Susca A."/>
            <person name="Todd R.B."/>
            <person name="Tsang A."/>
            <person name="Unkles S.E."/>
            <person name="van de Wiele N."/>
            <person name="van Rossen-Uffink D."/>
            <person name="Oliveira J.V."/>
            <person name="Vesth T.C."/>
            <person name="Visser J."/>
            <person name="Yu J.-H."/>
            <person name="Zhou M."/>
            <person name="Andersen M.R."/>
            <person name="Archer D.B."/>
            <person name="Baker S.E."/>
            <person name="Benoit I."/>
            <person name="Brakhage A.A."/>
            <person name="Braus G.H."/>
            <person name="Fischer R."/>
            <person name="Frisvad J.C."/>
            <person name="Goldman G.H."/>
            <person name="Houbraken J."/>
            <person name="Oakley B."/>
            <person name="Pocsi I."/>
            <person name="Scazzocchio C."/>
            <person name="Seiboth B."/>
            <person name="vanKuyk P.A."/>
            <person name="Wortman J."/>
            <person name="Dyer P.S."/>
            <person name="Grigoriev I.V."/>
        </authorList>
    </citation>
    <scope>NUCLEOTIDE SEQUENCE [LARGE SCALE GENOMIC DNA]</scope>
    <source>
        <strain evidence="8">CBS 516.65</strain>
    </source>
</reference>
<dbReference type="GeneID" id="34459351"/>
<evidence type="ECO:0000256" key="3">
    <source>
        <dbReference type="ARBA" id="ARBA00022989"/>
    </source>
</evidence>
<feature type="transmembrane region" description="Helical" evidence="5">
    <location>
        <begin position="68"/>
        <end position="86"/>
    </location>
</feature>
<dbReference type="PROSITE" id="PS50850">
    <property type="entry name" value="MFS"/>
    <property type="match status" value="1"/>
</dbReference>
<evidence type="ECO:0000313" key="7">
    <source>
        <dbReference type="EMBL" id="OJJ89218.1"/>
    </source>
</evidence>
<evidence type="ECO:0000256" key="2">
    <source>
        <dbReference type="ARBA" id="ARBA00022692"/>
    </source>
</evidence>
<keyword evidence="3 5" id="KW-1133">Transmembrane helix</keyword>
<organism evidence="7 8">
    <name type="scientific">Aspergillus glaucus CBS 516.65</name>
    <dbReference type="NCBI Taxonomy" id="1160497"/>
    <lineage>
        <taxon>Eukaryota</taxon>
        <taxon>Fungi</taxon>
        <taxon>Dikarya</taxon>
        <taxon>Ascomycota</taxon>
        <taxon>Pezizomycotina</taxon>
        <taxon>Eurotiomycetes</taxon>
        <taxon>Eurotiomycetidae</taxon>
        <taxon>Eurotiales</taxon>
        <taxon>Aspergillaceae</taxon>
        <taxon>Aspergillus</taxon>
        <taxon>Aspergillus subgen. Aspergillus</taxon>
    </lineage>
</organism>
<sequence length="143" mass="15743">MVQLILSRVLAGISGAGIISLVSVIVTDIVPPKEVALFRSYAKITNITGRSLGAPIGGGLSQTVGWRWSFYGQLHILIISVIITACNMPSTLNQTPQESTKIQDQENRFPRHPQLHGYNPPTLISPSEYGFQHYRAVFTFSTF</sequence>
<proteinExistence type="predicted"/>
<dbReference type="SUPFAM" id="SSF103473">
    <property type="entry name" value="MFS general substrate transporter"/>
    <property type="match status" value="1"/>
</dbReference>
<dbReference type="Gene3D" id="1.20.1250.20">
    <property type="entry name" value="MFS general substrate transporter like domains"/>
    <property type="match status" value="1"/>
</dbReference>
<dbReference type="OrthoDB" id="6770063at2759"/>
<accession>A0A1L9VZ77</accession>
<dbReference type="GO" id="GO:0015174">
    <property type="term" value="F:basic amino acid transmembrane transporter activity"/>
    <property type="evidence" value="ECO:0007669"/>
    <property type="project" value="TreeGrafter"/>
</dbReference>
<keyword evidence="8" id="KW-1185">Reference proteome</keyword>
<feature type="transmembrane region" description="Helical" evidence="5">
    <location>
        <begin position="9"/>
        <end position="30"/>
    </location>
</feature>
<dbReference type="Pfam" id="PF07690">
    <property type="entry name" value="MFS_1"/>
    <property type="match status" value="1"/>
</dbReference>
<dbReference type="Proteomes" id="UP000184300">
    <property type="component" value="Unassembled WGS sequence"/>
</dbReference>
<evidence type="ECO:0000313" key="8">
    <source>
        <dbReference type="Proteomes" id="UP000184300"/>
    </source>
</evidence>
<name>A0A1L9VZ77_ASPGL</name>
<dbReference type="VEuPathDB" id="FungiDB:ASPGLDRAFT_213946"/>
<dbReference type="RefSeq" id="XP_022405880.1">
    <property type="nucleotide sequence ID" value="XM_022543090.1"/>
</dbReference>
<dbReference type="GO" id="GO:0000329">
    <property type="term" value="C:fungal-type vacuole membrane"/>
    <property type="evidence" value="ECO:0007669"/>
    <property type="project" value="TreeGrafter"/>
</dbReference>
<comment type="subcellular location">
    <subcellularLocation>
        <location evidence="1">Membrane</location>
        <topology evidence="1">Multi-pass membrane protein</topology>
    </subcellularLocation>
</comment>
<dbReference type="InterPro" id="IPR020846">
    <property type="entry name" value="MFS_dom"/>
</dbReference>
<gene>
    <name evidence="7" type="ORF">ASPGLDRAFT_213946</name>
</gene>
<dbReference type="AlphaFoldDB" id="A0A1L9VZ77"/>
<feature type="domain" description="Major facilitator superfamily (MFS) profile" evidence="6">
    <location>
        <begin position="1"/>
        <end position="143"/>
    </location>
</feature>
<dbReference type="InterPro" id="IPR011701">
    <property type="entry name" value="MFS"/>
</dbReference>
<protein>
    <recommendedName>
        <fullName evidence="6">Major facilitator superfamily (MFS) profile domain-containing protein</fullName>
    </recommendedName>
</protein>
<evidence type="ECO:0000256" key="5">
    <source>
        <dbReference type="SAM" id="Phobius"/>
    </source>
</evidence>
<dbReference type="PANTHER" id="PTHR23501">
    <property type="entry name" value="MAJOR FACILITATOR SUPERFAMILY"/>
    <property type="match status" value="1"/>
</dbReference>
<evidence type="ECO:0000256" key="4">
    <source>
        <dbReference type="ARBA" id="ARBA00023136"/>
    </source>
</evidence>
<evidence type="ECO:0000256" key="1">
    <source>
        <dbReference type="ARBA" id="ARBA00004141"/>
    </source>
</evidence>
<keyword evidence="2 5" id="KW-0812">Transmembrane</keyword>
<keyword evidence="4 5" id="KW-0472">Membrane</keyword>
<dbReference type="EMBL" id="KV878888">
    <property type="protein sequence ID" value="OJJ89218.1"/>
    <property type="molecule type" value="Genomic_DNA"/>
</dbReference>
<dbReference type="PANTHER" id="PTHR23501:SF33">
    <property type="entry name" value="MAJOR FACILITATOR SUPERFAMILY (MFS) PROFILE DOMAIN-CONTAINING PROTEIN"/>
    <property type="match status" value="1"/>
</dbReference>
<evidence type="ECO:0000259" key="6">
    <source>
        <dbReference type="PROSITE" id="PS50850"/>
    </source>
</evidence>
<dbReference type="InterPro" id="IPR036259">
    <property type="entry name" value="MFS_trans_sf"/>
</dbReference>